<dbReference type="EMBL" id="JACHHQ010000008">
    <property type="protein sequence ID" value="MBB5201723.1"/>
    <property type="molecule type" value="Genomic_DNA"/>
</dbReference>
<gene>
    <name evidence="1" type="ORF">HNR39_003581</name>
</gene>
<reference evidence="1 2" key="1">
    <citation type="submission" date="2020-08" db="EMBL/GenBank/DDBJ databases">
        <title>Genomic Encyclopedia of Type Strains, Phase IV (KMG-IV): sequencing the most valuable type-strain genomes for metagenomic binning, comparative biology and taxonomic classification.</title>
        <authorList>
            <person name="Goeker M."/>
        </authorList>
    </citation>
    <scope>NUCLEOTIDE SEQUENCE [LARGE SCALE GENOMIC DNA]</scope>
    <source>
        <strain evidence="1 2">DSM 23240</strain>
    </source>
</reference>
<comment type="caution">
    <text evidence="1">The sequence shown here is derived from an EMBL/GenBank/DDBJ whole genome shotgun (WGS) entry which is preliminary data.</text>
</comment>
<sequence length="79" mass="9156">MSDINKFFDWLRSEAEATSGALFMEIWHMRTQADQRRDFGRTQILAAQSKFRVSANGRLTDLRPTDSMTLLPKQFCSAR</sequence>
<dbReference type="Proteomes" id="UP000571084">
    <property type="component" value="Unassembled WGS sequence"/>
</dbReference>
<dbReference type="GO" id="GO:0016853">
    <property type="term" value="F:isomerase activity"/>
    <property type="evidence" value="ECO:0007669"/>
    <property type="project" value="UniProtKB-KW"/>
</dbReference>
<organism evidence="1 2">
    <name type="scientific">Glaciimonas immobilis</name>
    <dbReference type="NCBI Taxonomy" id="728004"/>
    <lineage>
        <taxon>Bacteria</taxon>
        <taxon>Pseudomonadati</taxon>
        <taxon>Pseudomonadota</taxon>
        <taxon>Betaproteobacteria</taxon>
        <taxon>Burkholderiales</taxon>
        <taxon>Oxalobacteraceae</taxon>
        <taxon>Glaciimonas</taxon>
    </lineage>
</organism>
<name>A0A840RVV0_9BURK</name>
<keyword evidence="2" id="KW-1185">Reference proteome</keyword>
<evidence type="ECO:0000313" key="2">
    <source>
        <dbReference type="Proteomes" id="UP000571084"/>
    </source>
</evidence>
<keyword evidence="1" id="KW-0413">Isomerase</keyword>
<accession>A0A840RVV0</accession>
<dbReference type="AlphaFoldDB" id="A0A840RVV0"/>
<proteinExistence type="predicted"/>
<evidence type="ECO:0000313" key="1">
    <source>
        <dbReference type="EMBL" id="MBB5201723.1"/>
    </source>
</evidence>
<protein>
    <submittedName>
        <fullName evidence="1">D-lyxose ketol-isomerase</fullName>
    </submittedName>
</protein>